<protein>
    <recommendedName>
        <fullName evidence="12">Cytochrome P450</fullName>
    </recommendedName>
</protein>
<keyword evidence="11" id="KW-1185">Reference proteome</keyword>
<dbReference type="AlphaFoldDB" id="A0A9N9QB16"/>
<evidence type="ECO:0008006" key="12">
    <source>
        <dbReference type="Google" id="ProtNLM"/>
    </source>
</evidence>
<keyword evidence="4 8" id="KW-0479">Metal-binding</keyword>
<dbReference type="PRINTS" id="PR00463">
    <property type="entry name" value="EP450I"/>
</dbReference>
<evidence type="ECO:0000256" key="7">
    <source>
        <dbReference type="ARBA" id="ARBA00023033"/>
    </source>
</evidence>
<reference evidence="10" key="1">
    <citation type="submission" date="2022-01" db="EMBL/GenBank/DDBJ databases">
        <authorList>
            <person name="King R."/>
        </authorList>
    </citation>
    <scope>NUCLEOTIDE SEQUENCE</scope>
</reference>
<keyword evidence="9" id="KW-1133">Transmembrane helix</keyword>
<proteinExistence type="inferred from homology"/>
<dbReference type="PRINTS" id="PR00385">
    <property type="entry name" value="P450"/>
</dbReference>
<dbReference type="InterPro" id="IPR001128">
    <property type="entry name" value="Cyt_P450"/>
</dbReference>
<keyword evidence="7" id="KW-0503">Monooxygenase</keyword>
<evidence type="ECO:0000313" key="11">
    <source>
        <dbReference type="Proteomes" id="UP001152799"/>
    </source>
</evidence>
<evidence type="ECO:0000256" key="5">
    <source>
        <dbReference type="ARBA" id="ARBA00023002"/>
    </source>
</evidence>
<dbReference type="GO" id="GO:0020037">
    <property type="term" value="F:heme binding"/>
    <property type="evidence" value="ECO:0007669"/>
    <property type="project" value="InterPro"/>
</dbReference>
<dbReference type="GO" id="GO:0004497">
    <property type="term" value="F:monooxygenase activity"/>
    <property type="evidence" value="ECO:0007669"/>
    <property type="project" value="UniProtKB-KW"/>
</dbReference>
<keyword evidence="5" id="KW-0560">Oxidoreductase</keyword>
<keyword evidence="3 8" id="KW-0349">Heme</keyword>
<comment type="similarity">
    <text evidence="2">Belongs to the cytochrome P450 family.</text>
</comment>
<feature type="binding site" description="axial binding residue" evidence="8">
    <location>
        <position position="424"/>
    </location>
    <ligand>
        <name>heme</name>
        <dbReference type="ChEBI" id="CHEBI:30413"/>
    </ligand>
    <ligandPart>
        <name>Fe</name>
        <dbReference type="ChEBI" id="CHEBI:18248"/>
    </ligandPart>
</feature>
<comment type="cofactor">
    <cofactor evidence="1 8">
        <name>heme</name>
        <dbReference type="ChEBI" id="CHEBI:30413"/>
    </cofactor>
</comment>
<dbReference type="GO" id="GO:0016705">
    <property type="term" value="F:oxidoreductase activity, acting on paired donors, with incorporation or reduction of molecular oxygen"/>
    <property type="evidence" value="ECO:0007669"/>
    <property type="project" value="InterPro"/>
</dbReference>
<keyword evidence="9" id="KW-0812">Transmembrane</keyword>
<evidence type="ECO:0000256" key="6">
    <source>
        <dbReference type="ARBA" id="ARBA00023004"/>
    </source>
</evidence>
<evidence type="ECO:0000313" key="10">
    <source>
        <dbReference type="EMBL" id="CAG9762994.1"/>
    </source>
</evidence>
<accession>A0A9N9QB16</accession>
<dbReference type="PANTHER" id="PTHR24291:SF187">
    <property type="entry name" value="CYTOCHROME P450 4AE1-RELATED"/>
    <property type="match status" value="1"/>
</dbReference>
<dbReference type="InterPro" id="IPR050196">
    <property type="entry name" value="Cytochrome_P450_Monoox"/>
</dbReference>
<dbReference type="Pfam" id="PF00067">
    <property type="entry name" value="p450"/>
    <property type="match status" value="1"/>
</dbReference>
<evidence type="ECO:0000256" key="1">
    <source>
        <dbReference type="ARBA" id="ARBA00001971"/>
    </source>
</evidence>
<keyword evidence="6 8" id="KW-0408">Iron</keyword>
<evidence type="ECO:0000256" key="2">
    <source>
        <dbReference type="ARBA" id="ARBA00010617"/>
    </source>
</evidence>
<gene>
    <name evidence="10" type="ORF">CEUTPL_LOCUS3665</name>
</gene>
<dbReference type="PANTHER" id="PTHR24291">
    <property type="entry name" value="CYTOCHROME P450 FAMILY 4"/>
    <property type="match status" value="1"/>
</dbReference>
<dbReference type="OrthoDB" id="1470350at2759"/>
<dbReference type="EMBL" id="OU892288">
    <property type="protein sequence ID" value="CAG9762994.1"/>
    <property type="molecule type" value="Genomic_DNA"/>
</dbReference>
<evidence type="ECO:0000256" key="8">
    <source>
        <dbReference type="PIRSR" id="PIRSR602401-1"/>
    </source>
</evidence>
<dbReference type="SUPFAM" id="SSF48264">
    <property type="entry name" value="Cytochrome P450"/>
    <property type="match status" value="1"/>
</dbReference>
<dbReference type="InterPro" id="IPR002401">
    <property type="entry name" value="Cyt_P450_E_grp-I"/>
</dbReference>
<organism evidence="10 11">
    <name type="scientific">Ceutorhynchus assimilis</name>
    <name type="common">cabbage seed weevil</name>
    <dbReference type="NCBI Taxonomy" id="467358"/>
    <lineage>
        <taxon>Eukaryota</taxon>
        <taxon>Metazoa</taxon>
        <taxon>Ecdysozoa</taxon>
        <taxon>Arthropoda</taxon>
        <taxon>Hexapoda</taxon>
        <taxon>Insecta</taxon>
        <taxon>Pterygota</taxon>
        <taxon>Neoptera</taxon>
        <taxon>Endopterygota</taxon>
        <taxon>Coleoptera</taxon>
        <taxon>Polyphaga</taxon>
        <taxon>Cucujiformia</taxon>
        <taxon>Curculionidae</taxon>
        <taxon>Ceutorhynchinae</taxon>
        <taxon>Ceutorhynchus</taxon>
    </lineage>
</organism>
<evidence type="ECO:0000256" key="3">
    <source>
        <dbReference type="ARBA" id="ARBA00022617"/>
    </source>
</evidence>
<dbReference type="GO" id="GO:0005506">
    <property type="term" value="F:iron ion binding"/>
    <property type="evidence" value="ECO:0007669"/>
    <property type="project" value="InterPro"/>
</dbReference>
<dbReference type="InterPro" id="IPR036396">
    <property type="entry name" value="Cyt_P450_sf"/>
</dbReference>
<feature type="transmembrane region" description="Helical" evidence="9">
    <location>
        <begin position="6"/>
        <end position="24"/>
    </location>
</feature>
<sequence>MPLYILDPYFLVFSALFIILVYFYRIHTYISDFPTTPYLPIIGHIFDYLDPYETLPKLTNNLSNNRGIIRQYFGPKRPLLMVGNKEFVQFLCTNSKFTNKGQAYRHLKPWLGDGLATSEGFKWLSKRRALSASLMQTTLLKVFVEDFDRKSKILVDILTKHENQPIDVYPFLKKFALDVLCENLMGISLNVQQDSTNLSYCEAIETLTETIQKKLVSFFNQFDCLYQFTALCKQEKLALAIANKTIERIIQNKKGVEESSKTTCMLDVLLDMKLDIDDIKDEINTFTFAGHDSTSTALAFALYEIAQNPQVQEKLLKEQHEIFNGSKLTEATYENLLEMSYMEMVIKETLRLHTIVPCISKKITKNLNFENKKIPAGLHVNVVLNAIHLNPDYFPEPGKFIPERFASKPDKFTYMPFGVKPRNCVGKNFAILEMKCLLSNLIRNFEILKVPEHSLKLTARLVLYSASGMVIRLKKRA</sequence>
<keyword evidence="9" id="KW-0472">Membrane</keyword>
<dbReference type="Gene3D" id="1.10.630.10">
    <property type="entry name" value="Cytochrome P450"/>
    <property type="match status" value="1"/>
</dbReference>
<name>A0A9N9QB16_9CUCU</name>
<evidence type="ECO:0000256" key="4">
    <source>
        <dbReference type="ARBA" id="ARBA00022723"/>
    </source>
</evidence>
<evidence type="ECO:0000256" key="9">
    <source>
        <dbReference type="SAM" id="Phobius"/>
    </source>
</evidence>
<dbReference type="Proteomes" id="UP001152799">
    <property type="component" value="Chromosome 12"/>
</dbReference>